<organism evidence="5 6">
    <name type="scientific">Sphingobacterium yanglingense</name>
    <dbReference type="NCBI Taxonomy" id="1437280"/>
    <lineage>
        <taxon>Bacteria</taxon>
        <taxon>Pseudomonadati</taxon>
        <taxon>Bacteroidota</taxon>
        <taxon>Sphingobacteriia</taxon>
        <taxon>Sphingobacteriales</taxon>
        <taxon>Sphingobacteriaceae</taxon>
        <taxon>Sphingobacterium</taxon>
    </lineage>
</organism>
<dbReference type="Proteomes" id="UP000295292">
    <property type="component" value="Unassembled WGS sequence"/>
</dbReference>
<evidence type="ECO:0000313" key="5">
    <source>
        <dbReference type="EMBL" id="TDQ75729.1"/>
    </source>
</evidence>
<dbReference type="SUPFAM" id="SSF47413">
    <property type="entry name" value="lambda repressor-like DNA-binding domains"/>
    <property type="match status" value="1"/>
</dbReference>
<dbReference type="RefSeq" id="WP_133585636.1">
    <property type="nucleotide sequence ID" value="NZ_SNYV01000016.1"/>
</dbReference>
<feature type="domain" description="HTH lacI-type" evidence="4">
    <location>
        <begin position="5"/>
        <end position="62"/>
    </location>
</feature>
<accession>A0A4R6WD69</accession>
<keyword evidence="6" id="KW-1185">Reference proteome</keyword>
<keyword evidence="1" id="KW-0805">Transcription regulation</keyword>
<proteinExistence type="predicted"/>
<protein>
    <submittedName>
        <fullName evidence="5">LacI family transcriptional regulator</fullName>
    </submittedName>
</protein>
<reference evidence="5 6" key="1">
    <citation type="submission" date="2019-03" db="EMBL/GenBank/DDBJ databases">
        <title>Genomic Encyclopedia of Archaeal and Bacterial Type Strains, Phase II (KMG-II): from individual species to whole genera.</title>
        <authorList>
            <person name="Goeker M."/>
        </authorList>
    </citation>
    <scope>NUCLEOTIDE SEQUENCE [LARGE SCALE GENOMIC DNA]</scope>
    <source>
        <strain evidence="5 6">DSM 28353</strain>
    </source>
</reference>
<comment type="caution">
    <text evidence="5">The sequence shown here is derived from an EMBL/GenBank/DDBJ whole genome shotgun (WGS) entry which is preliminary data.</text>
</comment>
<dbReference type="Pfam" id="PF13407">
    <property type="entry name" value="Peripla_BP_4"/>
    <property type="match status" value="1"/>
</dbReference>
<dbReference type="PANTHER" id="PTHR30146">
    <property type="entry name" value="LACI-RELATED TRANSCRIPTIONAL REPRESSOR"/>
    <property type="match status" value="1"/>
</dbReference>
<keyword evidence="3" id="KW-0804">Transcription</keyword>
<dbReference type="PROSITE" id="PS50932">
    <property type="entry name" value="HTH_LACI_2"/>
    <property type="match status" value="1"/>
</dbReference>
<gene>
    <name evidence="5" type="ORF">CLV99_3423</name>
</gene>
<dbReference type="Pfam" id="PF00356">
    <property type="entry name" value="LacI"/>
    <property type="match status" value="1"/>
</dbReference>
<dbReference type="InterPro" id="IPR028082">
    <property type="entry name" value="Peripla_BP_I"/>
</dbReference>
<evidence type="ECO:0000313" key="6">
    <source>
        <dbReference type="Proteomes" id="UP000295292"/>
    </source>
</evidence>
<evidence type="ECO:0000256" key="2">
    <source>
        <dbReference type="ARBA" id="ARBA00023125"/>
    </source>
</evidence>
<keyword evidence="2" id="KW-0238">DNA-binding</keyword>
<dbReference type="Gene3D" id="1.10.260.40">
    <property type="entry name" value="lambda repressor-like DNA-binding domains"/>
    <property type="match status" value="1"/>
</dbReference>
<dbReference type="OrthoDB" id="9803256at2"/>
<dbReference type="CDD" id="cd01392">
    <property type="entry name" value="HTH_LacI"/>
    <property type="match status" value="1"/>
</dbReference>
<sequence>MKKRLSISDIANNLGISVTTVSFILNDKAKEKRISEAMTKKVLDYVDKVGYKPNQLAKSLRTGKSKTLGLLVEDISNSFFANIADQIEKFAYDFGYHIVYCSMNNDVNRAKELIQLFYDRQIDGFIIAPTEGLTEVIQKLLKNNVPVVLFDRHLEDLETNFVISENHRGAYAGTCLLLNEKKSTRVGLVTIDSSQLQMRGRMDGYREAVELLDKEVLITQIVRAQPEDETILQIRDFIQENRLDGVLFATNYLAISGLKAIKRYNLPLEKLVSFDENALFSLVDPAVSAISQNLQEIARQVVHILIDEINGKSKGLVQVVVPCEVIVR</sequence>
<dbReference type="GO" id="GO:0003700">
    <property type="term" value="F:DNA-binding transcription factor activity"/>
    <property type="evidence" value="ECO:0007669"/>
    <property type="project" value="TreeGrafter"/>
</dbReference>
<dbReference type="InterPro" id="IPR010982">
    <property type="entry name" value="Lambda_DNA-bd_dom_sf"/>
</dbReference>
<dbReference type="PANTHER" id="PTHR30146:SF109">
    <property type="entry name" value="HTH-TYPE TRANSCRIPTIONAL REGULATOR GALS"/>
    <property type="match status" value="1"/>
</dbReference>
<evidence type="ECO:0000256" key="1">
    <source>
        <dbReference type="ARBA" id="ARBA00023015"/>
    </source>
</evidence>
<dbReference type="AlphaFoldDB" id="A0A4R6WD69"/>
<dbReference type="InterPro" id="IPR000843">
    <property type="entry name" value="HTH_LacI"/>
</dbReference>
<dbReference type="EMBL" id="SNYV01000016">
    <property type="protein sequence ID" value="TDQ75729.1"/>
    <property type="molecule type" value="Genomic_DNA"/>
</dbReference>
<name>A0A4R6WD69_9SPHI</name>
<evidence type="ECO:0000259" key="4">
    <source>
        <dbReference type="PROSITE" id="PS50932"/>
    </source>
</evidence>
<dbReference type="InterPro" id="IPR025997">
    <property type="entry name" value="SBP_2_dom"/>
</dbReference>
<dbReference type="Gene3D" id="3.40.50.2300">
    <property type="match status" value="2"/>
</dbReference>
<dbReference type="SMART" id="SM00354">
    <property type="entry name" value="HTH_LACI"/>
    <property type="match status" value="1"/>
</dbReference>
<evidence type="ECO:0000256" key="3">
    <source>
        <dbReference type="ARBA" id="ARBA00023163"/>
    </source>
</evidence>
<dbReference type="SUPFAM" id="SSF53822">
    <property type="entry name" value="Periplasmic binding protein-like I"/>
    <property type="match status" value="1"/>
</dbReference>
<dbReference type="GO" id="GO:0000976">
    <property type="term" value="F:transcription cis-regulatory region binding"/>
    <property type="evidence" value="ECO:0007669"/>
    <property type="project" value="TreeGrafter"/>
</dbReference>